<gene>
    <name evidence="2" type="primary">dig5</name>
</gene>
<feature type="non-terminal residue" evidence="2">
    <location>
        <position position="295"/>
    </location>
</feature>
<dbReference type="AlphaFoldDB" id="Q9P4T9"/>
<reference evidence="2" key="1">
    <citation type="submission" date="2000-01" db="EMBL/GenBank/DDBJ databases">
        <title>Development of Agaricus bisporus sporophores following tissue detachment is maintained by the expression of stress tolerance and nutritional genes.</title>
        <authorList>
            <person name="Eastwood D.C."/>
            <person name="Sreenivasaprasad S."/>
            <person name="Kingsnorth C.S."/>
            <person name="Jones H."/>
            <person name="Burton K.S."/>
        </authorList>
    </citation>
    <scope>NUCLEOTIDE SEQUENCE</scope>
    <source>
        <strain evidence="2">Horst U3</strain>
    </source>
</reference>
<evidence type="ECO:0000313" key="2">
    <source>
        <dbReference type="EMBL" id="CAB85695.1"/>
    </source>
</evidence>
<proteinExistence type="evidence at transcript level"/>
<protein>
    <submittedName>
        <fullName evidence="2">Uncharacterized protein dig5</fullName>
    </submittedName>
</protein>
<dbReference type="EMBL" id="AJ271702">
    <property type="protein sequence ID" value="CAB85695.1"/>
    <property type="molecule type" value="mRNA"/>
</dbReference>
<organism evidence="2">
    <name type="scientific">Agaricus bisporus</name>
    <name type="common">White button mushroom</name>
    <dbReference type="NCBI Taxonomy" id="5341"/>
    <lineage>
        <taxon>Eukaryota</taxon>
        <taxon>Fungi</taxon>
        <taxon>Dikarya</taxon>
        <taxon>Basidiomycota</taxon>
        <taxon>Agaricomycotina</taxon>
        <taxon>Agaricomycetes</taxon>
        <taxon>Agaricomycetidae</taxon>
        <taxon>Agaricales</taxon>
        <taxon>Agaricineae</taxon>
        <taxon>Agaricaceae</taxon>
        <taxon>Agaricus</taxon>
    </lineage>
</organism>
<feature type="region of interest" description="Disordered" evidence="1">
    <location>
        <begin position="148"/>
        <end position="188"/>
    </location>
</feature>
<sequence>PSNSFILFLEKIYMASYPELHARSRQPRSRQPRPILKSLPEFTPLPFSTYPLDSPHVHFPPTPNLTSTTFTHAAGVYDRAPITVSENVCALPERGGRCYMLQSQGIPPSGGVEGRYDDSRRRRDSNEFKGNYFHPRAFKVCEVERDNNHPDRYESSPPIPDLLSTHSSTSSDSSSPSTPSDFKSDSSYGSLTTSSIPTLSSNLSLDETSSVYPLETSVRDHHGCLPWQAYYSPCNQAIVSYVCPASVSESKSKKTVHGRKMARSKGCGETASRLAKFGGGFSDQAIVLEGCLGGF</sequence>
<accession>Q9P4T9</accession>
<feature type="region of interest" description="Disordered" evidence="1">
    <location>
        <begin position="100"/>
        <end position="129"/>
    </location>
</feature>
<name>Q9P4T9_AGABI</name>
<feature type="non-terminal residue" evidence="2">
    <location>
        <position position="1"/>
    </location>
</feature>
<feature type="compositionally biased region" description="Basic and acidic residues" evidence="1">
    <location>
        <begin position="114"/>
        <end position="127"/>
    </location>
</feature>
<evidence type="ECO:0000256" key="1">
    <source>
        <dbReference type="SAM" id="MobiDB-lite"/>
    </source>
</evidence>
<feature type="compositionally biased region" description="Low complexity" evidence="1">
    <location>
        <begin position="164"/>
        <end position="188"/>
    </location>
</feature>